<comment type="similarity">
    <text evidence="2 10">Belongs to the GSP L family.</text>
</comment>
<keyword evidence="7 10" id="KW-0653">Protein transport</keyword>
<dbReference type="EMBL" id="PIQF01000002">
    <property type="protein sequence ID" value="RUO75783.1"/>
    <property type="molecule type" value="Genomic_DNA"/>
</dbReference>
<keyword evidence="3 10" id="KW-0813">Transport</keyword>
<dbReference type="InterPro" id="IPR025691">
    <property type="entry name" value="GspL_pp_dom"/>
</dbReference>
<comment type="function">
    <text evidence="10">Inner membrane component of the type II secretion system required for the energy-dependent secretion of extracellular factors such as proteases and toxins from the periplasm.</text>
</comment>
<evidence type="ECO:0000313" key="14">
    <source>
        <dbReference type="Proteomes" id="UP000287908"/>
    </source>
</evidence>
<dbReference type="GO" id="GO:0015628">
    <property type="term" value="P:protein secretion by the type II secretion system"/>
    <property type="evidence" value="ECO:0007669"/>
    <property type="project" value="InterPro"/>
</dbReference>
<feature type="domain" description="GspL cytoplasmic actin-ATPase-like" evidence="11">
    <location>
        <begin position="5"/>
        <end position="239"/>
    </location>
</feature>
<feature type="domain" description="GspL periplasmic" evidence="12">
    <location>
        <begin position="246"/>
        <end position="396"/>
    </location>
</feature>
<dbReference type="Gene3D" id="3.30.1360.100">
    <property type="entry name" value="General secretion pathway protein M, EpsM"/>
    <property type="match status" value="1"/>
</dbReference>
<dbReference type="CDD" id="cd24017">
    <property type="entry name" value="ASKHA_T2SSL_N"/>
    <property type="match status" value="1"/>
</dbReference>
<dbReference type="Pfam" id="PF05134">
    <property type="entry name" value="T2SSL"/>
    <property type="match status" value="1"/>
</dbReference>
<evidence type="ECO:0000256" key="5">
    <source>
        <dbReference type="ARBA" id="ARBA00022519"/>
    </source>
</evidence>
<proteinExistence type="inferred from homology"/>
<evidence type="ECO:0000259" key="11">
    <source>
        <dbReference type="Pfam" id="PF05134"/>
    </source>
</evidence>
<evidence type="ECO:0000256" key="10">
    <source>
        <dbReference type="PIRNR" id="PIRNR015761"/>
    </source>
</evidence>
<dbReference type="Proteomes" id="UP000287908">
    <property type="component" value="Unassembled WGS sequence"/>
</dbReference>
<dbReference type="Gene3D" id="3.30.420.370">
    <property type="match status" value="1"/>
</dbReference>
<evidence type="ECO:0000256" key="1">
    <source>
        <dbReference type="ARBA" id="ARBA00004377"/>
    </source>
</evidence>
<dbReference type="PIRSF" id="PIRSF015761">
    <property type="entry name" value="Protein_L"/>
    <property type="match status" value="1"/>
</dbReference>
<evidence type="ECO:0000256" key="7">
    <source>
        <dbReference type="ARBA" id="ARBA00022927"/>
    </source>
</evidence>
<keyword evidence="9" id="KW-0472">Membrane</keyword>
<comment type="caution">
    <text evidence="13">The sequence shown here is derived from an EMBL/GenBank/DDBJ whole genome shotgun (WGS) entry which is preliminary data.</text>
</comment>
<dbReference type="Gene3D" id="3.30.420.380">
    <property type="match status" value="1"/>
</dbReference>
<keyword evidence="14" id="KW-1185">Reference proteome</keyword>
<dbReference type="AlphaFoldDB" id="A0A432ZCT9"/>
<accession>A0A432ZCT9</accession>
<evidence type="ECO:0000313" key="13">
    <source>
        <dbReference type="EMBL" id="RUO75783.1"/>
    </source>
</evidence>
<dbReference type="InterPro" id="IPR007812">
    <property type="entry name" value="T2SS_protein-GspL"/>
</dbReference>
<organism evidence="13 14">
    <name type="scientific">Idiomarina seosinensis</name>
    <dbReference type="NCBI Taxonomy" id="281739"/>
    <lineage>
        <taxon>Bacteria</taxon>
        <taxon>Pseudomonadati</taxon>
        <taxon>Pseudomonadota</taxon>
        <taxon>Gammaproteobacteria</taxon>
        <taxon>Alteromonadales</taxon>
        <taxon>Idiomarinaceae</taxon>
        <taxon>Idiomarina</taxon>
    </lineage>
</organism>
<dbReference type="GO" id="GO:0005886">
    <property type="term" value="C:plasma membrane"/>
    <property type="evidence" value="ECO:0007669"/>
    <property type="project" value="UniProtKB-SubCell"/>
</dbReference>
<keyword evidence="6" id="KW-0812">Transmembrane</keyword>
<keyword evidence="5" id="KW-0997">Cell inner membrane</keyword>
<dbReference type="OrthoDB" id="7011844at2"/>
<keyword evidence="8" id="KW-1133">Transmembrane helix</keyword>
<dbReference type="GO" id="GO:0015627">
    <property type="term" value="C:type II protein secretion system complex"/>
    <property type="evidence" value="ECO:0007669"/>
    <property type="project" value="InterPro"/>
</dbReference>
<dbReference type="GO" id="GO:0009276">
    <property type="term" value="C:Gram-negative-bacterium-type cell wall"/>
    <property type="evidence" value="ECO:0007669"/>
    <property type="project" value="InterPro"/>
</dbReference>
<sequence length="402" mass="44918">MQERLILRLPASMQEQKVHWFIVNTELNETIASGELNSLDDLKQLAAQAERCFVTVAIPGQDAVLQHVTLPSGARRHLDKVIPFALEEELASDIEKLHFAWSKPGKSSLPLPVVVTERRHMQQWQSVLNKAQISADEWIPDYLLLPYAEGEWHCLTLGNDTIVRVSHWHGFTLENDLFGEVLSASAVERETPMKLVHYGELGWLEPTVLTEAADIELPVTALAKGTGGFDIRQREFRPKTPRKTLNLNWRPLAVAAACCFVVAVSYNWLRAVSLNSQADAMQQQALALYQEQFPAQQRVVNLRVQLQRQIDQLGLNEGQQASMLRTLDQLGAAFSSAPSLTLELLKFQRGELRLHAIAKSFAELETFQQSAKDSGLVVEQGTLSNRGSQVAGTITVSLEERS</sequence>
<evidence type="ECO:0000256" key="3">
    <source>
        <dbReference type="ARBA" id="ARBA00022448"/>
    </source>
</evidence>
<keyword evidence="4" id="KW-1003">Cell membrane</keyword>
<evidence type="ECO:0000256" key="4">
    <source>
        <dbReference type="ARBA" id="ARBA00022475"/>
    </source>
</evidence>
<protein>
    <recommendedName>
        <fullName evidence="10">Type II secretion system protein L</fullName>
        <shortName evidence="10">T2SS protein L</shortName>
    </recommendedName>
</protein>
<evidence type="ECO:0000256" key="8">
    <source>
        <dbReference type="ARBA" id="ARBA00022989"/>
    </source>
</evidence>
<name>A0A432ZCT9_9GAMM</name>
<dbReference type="NCBIfam" id="TIGR01709">
    <property type="entry name" value="typeII_sec_gspL"/>
    <property type="match status" value="1"/>
</dbReference>
<reference evidence="13 14" key="1">
    <citation type="journal article" date="2011" name="Front. Microbiol.">
        <title>Genomic signatures of strain selection and enhancement in Bacillus atrophaeus var. globigii, a historical biowarfare simulant.</title>
        <authorList>
            <person name="Gibbons H.S."/>
            <person name="Broomall S.M."/>
            <person name="McNew L.A."/>
            <person name="Daligault H."/>
            <person name="Chapman C."/>
            <person name="Bruce D."/>
            <person name="Karavis M."/>
            <person name="Krepps M."/>
            <person name="McGregor P.A."/>
            <person name="Hong C."/>
            <person name="Park K.H."/>
            <person name="Akmal A."/>
            <person name="Feldman A."/>
            <person name="Lin J.S."/>
            <person name="Chang W.E."/>
            <person name="Higgs B.W."/>
            <person name="Demirev P."/>
            <person name="Lindquist J."/>
            <person name="Liem A."/>
            <person name="Fochler E."/>
            <person name="Read T.D."/>
            <person name="Tapia R."/>
            <person name="Johnson S."/>
            <person name="Bishop-Lilly K.A."/>
            <person name="Detter C."/>
            <person name="Han C."/>
            <person name="Sozhamannan S."/>
            <person name="Rosenzweig C.N."/>
            <person name="Skowronski E.W."/>
        </authorList>
    </citation>
    <scope>NUCLEOTIDE SEQUENCE [LARGE SCALE GENOMIC DNA]</scope>
    <source>
        <strain evidence="13 14">CL-SP19</strain>
    </source>
</reference>
<evidence type="ECO:0000256" key="2">
    <source>
        <dbReference type="ARBA" id="ARBA00005318"/>
    </source>
</evidence>
<gene>
    <name evidence="13" type="primary">gspL</name>
    <name evidence="13" type="ORF">CWI81_06535</name>
</gene>
<dbReference type="InterPro" id="IPR043129">
    <property type="entry name" value="ATPase_NBD"/>
</dbReference>
<evidence type="ECO:0000256" key="6">
    <source>
        <dbReference type="ARBA" id="ARBA00022692"/>
    </source>
</evidence>
<dbReference type="InterPro" id="IPR024230">
    <property type="entry name" value="GspL_cyto_dom"/>
</dbReference>
<comment type="subcellular location">
    <subcellularLocation>
        <location evidence="1">Cell inner membrane</location>
        <topology evidence="1">Single-pass membrane protein</topology>
    </subcellularLocation>
</comment>
<evidence type="ECO:0000259" key="12">
    <source>
        <dbReference type="Pfam" id="PF12693"/>
    </source>
</evidence>
<dbReference type="SUPFAM" id="SSF53067">
    <property type="entry name" value="Actin-like ATPase domain"/>
    <property type="match status" value="2"/>
</dbReference>
<dbReference type="Pfam" id="PF12693">
    <property type="entry name" value="GspL_C"/>
    <property type="match status" value="1"/>
</dbReference>
<dbReference type="RefSeq" id="WP_126784512.1">
    <property type="nucleotide sequence ID" value="NZ_PIQF01000002.1"/>
</dbReference>
<evidence type="ECO:0000256" key="9">
    <source>
        <dbReference type="ARBA" id="ARBA00023136"/>
    </source>
</evidence>